<dbReference type="Gene3D" id="2.40.128.20">
    <property type="match status" value="1"/>
</dbReference>
<reference evidence="3" key="1">
    <citation type="submission" date="2025-08" db="UniProtKB">
        <authorList>
            <consortium name="Ensembl"/>
        </authorList>
    </citation>
    <scope>IDENTIFICATION</scope>
</reference>
<dbReference type="InterPro" id="IPR014878">
    <property type="entry name" value="THAP4-like_heme-bd"/>
</dbReference>
<dbReference type="InterPro" id="IPR012674">
    <property type="entry name" value="Calycin"/>
</dbReference>
<dbReference type="InterPro" id="IPR045165">
    <property type="entry name" value="Nitrobindin"/>
</dbReference>
<dbReference type="Proteomes" id="UP000675900">
    <property type="component" value="Unassembled WGS sequence"/>
</dbReference>
<organism evidence="3 4">
    <name type="scientific">Panthera tigris altaica</name>
    <name type="common">Siberian tiger</name>
    <dbReference type="NCBI Taxonomy" id="74533"/>
    <lineage>
        <taxon>Eukaryota</taxon>
        <taxon>Metazoa</taxon>
        <taxon>Chordata</taxon>
        <taxon>Craniata</taxon>
        <taxon>Vertebrata</taxon>
        <taxon>Euteleostomi</taxon>
        <taxon>Mammalia</taxon>
        <taxon>Eutheria</taxon>
        <taxon>Laurasiatheria</taxon>
        <taxon>Carnivora</taxon>
        <taxon>Feliformia</taxon>
        <taxon>Felidae</taxon>
        <taxon>Pantherinae</taxon>
        <taxon>Panthera</taxon>
    </lineage>
</organism>
<proteinExistence type="predicted"/>
<comment type="catalytic activity">
    <reaction evidence="1">
        <text>peroxynitrite = nitrate</text>
        <dbReference type="Rhea" id="RHEA:63116"/>
        <dbReference type="ChEBI" id="CHEBI:17632"/>
        <dbReference type="ChEBI" id="CHEBI:25941"/>
    </reaction>
    <physiologicalReaction direction="left-to-right" evidence="1">
        <dbReference type="Rhea" id="RHEA:63117"/>
    </physiologicalReaction>
</comment>
<dbReference type="AlphaFoldDB" id="A0A8C9KJI2"/>
<dbReference type="CDD" id="cd07828">
    <property type="entry name" value="lipocalin_heme-bd-THAP4-like"/>
    <property type="match status" value="1"/>
</dbReference>
<dbReference type="PANTHER" id="PTHR15854">
    <property type="entry name" value="THAP4 PROTEIN"/>
    <property type="match status" value="1"/>
</dbReference>
<name>A0A8C9KJI2_PANTA</name>
<dbReference type="Pfam" id="PF08768">
    <property type="entry name" value="THAP4_heme-bd"/>
    <property type="match status" value="2"/>
</dbReference>
<evidence type="ECO:0000313" key="3">
    <source>
        <dbReference type="Ensembl" id="ENSPTIP00000016877.1"/>
    </source>
</evidence>
<protein>
    <recommendedName>
        <fullName evidence="2">THAP4-like heme-binding domain-containing protein</fullName>
    </recommendedName>
</protein>
<evidence type="ECO:0000313" key="4">
    <source>
        <dbReference type="Proteomes" id="UP000675900"/>
    </source>
</evidence>
<evidence type="ECO:0000256" key="1">
    <source>
        <dbReference type="ARBA" id="ARBA00036993"/>
    </source>
</evidence>
<reference evidence="3" key="2">
    <citation type="submission" date="2025-09" db="UniProtKB">
        <authorList>
            <consortium name="Ensembl"/>
        </authorList>
    </citation>
    <scope>IDENTIFICATION</scope>
</reference>
<dbReference type="Ensembl" id="ENSPTIT00000021061.1">
    <property type="protein sequence ID" value="ENSPTIP00000016877.1"/>
    <property type="gene ID" value="ENSPTIG00000015480.1"/>
</dbReference>
<evidence type="ECO:0000259" key="2">
    <source>
        <dbReference type="Pfam" id="PF08768"/>
    </source>
</evidence>
<sequence>MTFPPTMNPVVEPLSWMLGTWLSDPPGAGTFPTLQPFRYLEEVYISHVGQPVLNFSFNAFHPDTHKPMHRECGFIRLKPDTNKVAFVSAQNTGIVEVEEGEVNGQELCITSHSVARISFAKEPHVEQVSPHRSPLTGALATVTGLRLFCPAQITRKFRLNSDGKLEQTVSMATTTQPMTQHLHVTYKKVTP</sequence>
<accession>A0A8C9KJI2</accession>
<dbReference type="GeneTree" id="ENSGT00940000158447"/>
<feature type="domain" description="THAP4-like heme-binding" evidence="2">
    <location>
        <begin position="11"/>
        <end position="128"/>
    </location>
</feature>
<keyword evidence="4" id="KW-1185">Reference proteome</keyword>
<dbReference type="PANTHER" id="PTHR15854:SF4">
    <property type="entry name" value="PEROXYNITRITE ISOMERASE THAP4"/>
    <property type="match status" value="1"/>
</dbReference>
<feature type="domain" description="THAP4-like heme-binding" evidence="2">
    <location>
        <begin position="152"/>
        <end position="188"/>
    </location>
</feature>
<dbReference type="SUPFAM" id="SSF50814">
    <property type="entry name" value="Lipocalins"/>
    <property type="match status" value="1"/>
</dbReference>